<feature type="domain" description="HDOD" evidence="2">
    <location>
        <begin position="203"/>
        <end position="392"/>
    </location>
</feature>
<proteinExistence type="predicted"/>
<dbReference type="PANTHER" id="PTHR33525:SF4">
    <property type="entry name" value="CYCLIC DI-GMP PHOSPHODIESTERASE CDGJ"/>
    <property type="match status" value="1"/>
</dbReference>
<dbReference type="EMBL" id="JARAFO010000201">
    <property type="protein sequence ID" value="MDE1454817.1"/>
    <property type="molecule type" value="Genomic_DNA"/>
</dbReference>
<dbReference type="Gene3D" id="1.10.3210.10">
    <property type="entry name" value="Hypothetical protein af1432"/>
    <property type="match status" value="1"/>
</dbReference>
<comment type="caution">
    <text evidence="4">The sequence shown here is derived from an EMBL/GenBank/DDBJ whole genome shotgun (WGS) entry which is preliminary data.</text>
</comment>
<dbReference type="Proteomes" id="UP000185604">
    <property type="component" value="Unassembled WGS sequence"/>
</dbReference>
<name>A0A6N2FNN5_9BACI</name>
<gene>
    <name evidence="4" type="ORF">B4121_1889</name>
    <name evidence="3" type="ORF">PVN32_21965</name>
</gene>
<dbReference type="InterPro" id="IPR052340">
    <property type="entry name" value="RNase_Y/CdgJ"/>
</dbReference>
<evidence type="ECO:0000259" key="1">
    <source>
        <dbReference type="PROSITE" id="PS50883"/>
    </source>
</evidence>
<dbReference type="AlphaFoldDB" id="A0A6N2FNN5"/>
<dbReference type="InterPro" id="IPR013976">
    <property type="entry name" value="HDOD"/>
</dbReference>
<feature type="domain" description="EAL" evidence="1">
    <location>
        <begin position="1"/>
        <end position="209"/>
    </location>
</feature>
<organism evidence="4 5">
    <name type="scientific">Bacillus paralicheniformis</name>
    <dbReference type="NCBI Taxonomy" id="1648923"/>
    <lineage>
        <taxon>Bacteria</taxon>
        <taxon>Bacillati</taxon>
        <taxon>Bacillota</taxon>
        <taxon>Bacilli</taxon>
        <taxon>Bacillales</taxon>
        <taxon>Bacillaceae</taxon>
        <taxon>Bacillus</taxon>
    </lineage>
</organism>
<accession>A0A6N2FNN5</accession>
<dbReference type="PANTHER" id="PTHR33525">
    <property type="match status" value="1"/>
</dbReference>
<dbReference type="PROSITE" id="PS50883">
    <property type="entry name" value="EAL"/>
    <property type="match status" value="1"/>
</dbReference>
<dbReference type="Pfam" id="PF08668">
    <property type="entry name" value="HDOD"/>
    <property type="match status" value="1"/>
</dbReference>
<evidence type="ECO:0000259" key="2">
    <source>
        <dbReference type="PROSITE" id="PS51833"/>
    </source>
</evidence>
<dbReference type="Pfam" id="PF00563">
    <property type="entry name" value="EAL"/>
    <property type="match status" value="1"/>
</dbReference>
<dbReference type="GeneID" id="56673107"/>
<dbReference type="PIRSF" id="PIRSF003180">
    <property type="entry name" value="DiGMPpdiest_YuxH"/>
    <property type="match status" value="1"/>
</dbReference>
<dbReference type="InterPro" id="IPR035919">
    <property type="entry name" value="EAL_sf"/>
</dbReference>
<dbReference type="EMBL" id="LKPO01000011">
    <property type="protein sequence ID" value="OLF94676.1"/>
    <property type="molecule type" value="Genomic_DNA"/>
</dbReference>
<reference evidence="4 5" key="1">
    <citation type="journal article" date="2016" name="Front. Microbiol.">
        <title>High-Level Heat Resistance of Spores of Bacillus amyloliquefaciens and Bacillus licheniformis Results from the Presence of a spoVA Operon in a Tn1546 Transposon.</title>
        <authorList>
            <person name="Berendsen E.M."/>
            <person name="Koning R.A."/>
            <person name="Boekhorst J."/>
            <person name="de Jong A."/>
            <person name="Kuipers O.P."/>
            <person name="Wells-Bennik M.H."/>
        </authorList>
    </citation>
    <scope>NUCLEOTIDE SEQUENCE [LARGE SCALE GENOMIC DNA]</scope>
    <source>
        <strain evidence="4 5">B4121</strain>
    </source>
</reference>
<reference evidence="3" key="2">
    <citation type="submission" date="2022-12" db="EMBL/GenBank/DDBJ databases">
        <title>Draft Genome Sequences of Bacillus licheniformis and Bacillus paralicheniformis strains isolated from Irish skim milk powders.</title>
        <authorList>
            <person name="Lourenco A."/>
            <person name="Li F."/>
            <person name="Geraldine D."/>
            <person name="Tobin J.T."/>
            <person name="Butler F."/>
            <person name="Jordan K."/>
            <person name="Obrien T."/>
        </authorList>
    </citation>
    <scope>NUCLEOTIDE SEQUENCE</scope>
    <source>
        <strain evidence="3">3370</strain>
    </source>
</reference>
<dbReference type="Gene3D" id="3.20.20.450">
    <property type="entry name" value="EAL domain"/>
    <property type="match status" value="1"/>
</dbReference>
<dbReference type="RefSeq" id="WP_020452793.1">
    <property type="nucleotide sequence ID" value="NZ_AP023088.1"/>
</dbReference>
<evidence type="ECO:0000313" key="4">
    <source>
        <dbReference type="EMBL" id="OLF94676.1"/>
    </source>
</evidence>
<dbReference type="SUPFAM" id="SSF109604">
    <property type="entry name" value="HD-domain/PDEase-like"/>
    <property type="match status" value="1"/>
</dbReference>
<dbReference type="SUPFAM" id="SSF141868">
    <property type="entry name" value="EAL domain-like"/>
    <property type="match status" value="1"/>
</dbReference>
<dbReference type="InterPro" id="IPR001633">
    <property type="entry name" value="EAL_dom"/>
</dbReference>
<protein>
    <submittedName>
        <fullName evidence="3">HDOD domain-containing protein</fullName>
    </submittedName>
</protein>
<evidence type="ECO:0000313" key="5">
    <source>
        <dbReference type="Proteomes" id="UP000185604"/>
    </source>
</evidence>
<dbReference type="InterPro" id="IPR014408">
    <property type="entry name" value="dGMP_Pdiesterase_EAL/HD-GYP"/>
</dbReference>
<dbReference type="SMART" id="SM00052">
    <property type="entry name" value="EAL"/>
    <property type="match status" value="1"/>
</dbReference>
<evidence type="ECO:0000313" key="3">
    <source>
        <dbReference type="EMBL" id="MDE1454817.1"/>
    </source>
</evidence>
<sequence>MRVFVARQPIFNRKEQVVAYELLYRESEKNFFSGIDGDQATTELMINSFLNIGIDKLTEGKRYYVNFTEGLLASGLPTYFDPDQLVVEILEDVPITPELIERCRHLKSLGYTIALDDFCLKHRVERDLLHQLLASIDILKIDFFKTTRQERQSILRSCRNHRLTFLAEKVETRKDYEQAVKDGFQLFQGYFFSEPAVIDGQDITYHFHAYYELLHELSEDQPDIENVTNIIERDLSLSYQLLKLLNSPANRPIQKIKSIRQAIVLLGFKEIKRWIFILSFKDLTKKQNSSKNEVVKISLIRAKLCELLAKKTNRPQPASYMLTGMFSFIDTLLHKELAEVISELPLTDEVGQALLGKENDYRKILRLAKSIERNEWEDSTPETEGLTKDEAYQCYLEAVDWCQKLL</sequence>
<dbReference type="PROSITE" id="PS51833">
    <property type="entry name" value="HDOD"/>
    <property type="match status" value="1"/>
</dbReference>
<dbReference type="Proteomes" id="UP001216709">
    <property type="component" value="Unassembled WGS sequence"/>
</dbReference>